<dbReference type="GO" id="GO:0160149">
    <property type="term" value="F:tRNA pseudouridine(65) synthase activity"/>
    <property type="evidence" value="ECO:0007669"/>
    <property type="project" value="UniProtKB-EC"/>
</dbReference>
<dbReference type="RefSeq" id="WP_003786648.1">
    <property type="nucleotide sequence ID" value="NZ_CP091518.1"/>
</dbReference>
<sequence length="252" mass="28974">MIEILTQTEHYVVVNKPAGMLVHRSRLDSQETVFLMQTLRDQLGQLVYPVHRLDKPTSGAMLWALNSEAARWFTQQFEQKQIRKHYLAIVRGWTENVGCIDYPLKEQLDKIADMHAQSDKTAQAACTEYQTLQRSECPFASSARYATSRYSLLHITPKTGRKHQIRRHMKHIFHPIVGDTTHGDLHQNQAVNQFCSNRRLLLHASSLHFTDPISQQNISIHAPTDSAWQQTQAALFAAEYAMMPTDFSLYVE</sequence>
<reference evidence="3 4" key="1">
    <citation type="submission" date="2018-06" db="EMBL/GenBank/DDBJ databases">
        <authorList>
            <consortium name="Pathogen Informatics"/>
            <person name="Doyle S."/>
        </authorList>
    </citation>
    <scope>NUCLEOTIDE SEQUENCE [LARGE SCALE GENOMIC DNA]</scope>
    <source>
        <strain evidence="3 4">NCTC10529</strain>
    </source>
</reference>
<dbReference type="EC" id="5.4.99.26" evidence="3"/>
<evidence type="ECO:0000256" key="1">
    <source>
        <dbReference type="ARBA" id="ARBA00023235"/>
    </source>
</evidence>
<dbReference type="InterPro" id="IPR050188">
    <property type="entry name" value="RluA_PseudoU_synthase"/>
</dbReference>
<feature type="domain" description="Pseudouridine synthase RsuA/RluA-like" evidence="2">
    <location>
        <begin position="10"/>
        <end position="171"/>
    </location>
</feature>
<dbReference type="InterPro" id="IPR006145">
    <property type="entry name" value="PsdUridine_synth_RsuA/RluA"/>
</dbReference>
<organism evidence="3 4">
    <name type="scientific">Kingella kingae</name>
    <dbReference type="NCBI Taxonomy" id="504"/>
    <lineage>
        <taxon>Bacteria</taxon>
        <taxon>Pseudomonadati</taxon>
        <taxon>Pseudomonadota</taxon>
        <taxon>Betaproteobacteria</taxon>
        <taxon>Neisseriales</taxon>
        <taxon>Neisseriaceae</taxon>
        <taxon>Kingella</taxon>
    </lineage>
</organism>
<dbReference type="PANTHER" id="PTHR21600">
    <property type="entry name" value="MITOCHONDRIAL RNA PSEUDOURIDINE SYNTHASE"/>
    <property type="match status" value="1"/>
</dbReference>
<dbReference type="PANTHER" id="PTHR21600:SF56">
    <property type="entry name" value="TRNA PSEUDOURIDINE SYNTHASE C"/>
    <property type="match status" value="1"/>
</dbReference>
<dbReference type="SUPFAM" id="SSF55120">
    <property type="entry name" value="Pseudouridine synthase"/>
    <property type="match status" value="1"/>
</dbReference>
<dbReference type="Gene3D" id="3.30.2350.10">
    <property type="entry name" value="Pseudouridine synthase"/>
    <property type="match status" value="1"/>
</dbReference>
<gene>
    <name evidence="3" type="primary">truC</name>
    <name evidence="3" type="ORF">NCTC10529_01606</name>
</gene>
<dbReference type="AlphaFoldDB" id="A0AAX2J5U2"/>
<dbReference type="GO" id="GO:0000455">
    <property type="term" value="P:enzyme-directed rRNA pseudouridine synthesis"/>
    <property type="evidence" value="ECO:0007669"/>
    <property type="project" value="TreeGrafter"/>
</dbReference>
<dbReference type="Pfam" id="PF00849">
    <property type="entry name" value="PseudoU_synth_2"/>
    <property type="match status" value="1"/>
</dbReference>
<keyword evidence="1 3" id="KW-0413">Isomerase</keyword>
<evidence type="ECO:0000313" key="4">
    <source>
        <dbReference type="Proteomes" id="UP000248598"/>
    </source>
</evidence>
<evidence type="ECO:0000313" key="3">
    <source>
        <dbReference type="EMBL" id="SQH25408.1"/>
    </source>
</evidence>
<name>A0AAX2J5U2_KINKI</name>
<dbReference type="GeneID" id="93262885"/>
<accession>A0AAX2J5U2</accession>
<dbReference type="InterPro" id="IPR020103">
    <property type="entry name" value="PsdUridine_synth_cat_dom_sf"/>
</dbReference>
<evidence type="ECO:0000259" key="2">
    <source>
        <dbReference type="Pfam" id="PF00849"/>
    </source>
</evidence>
<proteinExistence type="predicted"/>
<protein>
    <submittedName>
        <fullName evidence="3">tRNA pseudouridine synthase C</fullName>
        <ecNumber evidence="3">5.4.99.26</ecNumber>
    </submittedName>
</protein>
<dbReference type="Proteomes" id="UP000248598">
    <property type="component" value="Chromosome 1"/>
</dbReference>
<dbReference type="NCBIfam" id="NF008321">
    <property type="entry name" value="PRK11112.1"/>
    <property type="match status" value="1"/>
</dbReference>
<dbReference type="GO" id="GO:0003723">
    <property type="term" value="F:RNA binding"/>
    <property type="evidence" value="ECO:0007669"/>
    <property type="project" value="InterPro"/>
</dbReference>
<dbReference type="EMBL" id="LS483426">
    <property type="protein sequence ID" value="SQH25408.1"/>
    <property type="molecule type" value="Genomic_DNA"/>
</dbReference>